<sequence>MSLSRVATVTGAAQGFGRAIALRLARDGLNVAVSDIPAQQSELEAVAQDIKAQGRASMAVQADVRVEKDLNNMVETIADKPGGLDVMVANAGVTVAKPFLDTTLEDLDTMSSVNFKGVFLCYKAAARVMIAQNRGGRIIGLPELTAYCASKFAVRALTQTAGESPSQDLGWVPHCLLGARAILARPGEPEEIANAVSFLASKESSFITGAVH</sequence>
<dbReference type="PANTHER" id="PTHR42760:SF121">
    <property type="entry name" value="3-OXOACYL-(ACYL-CARRIER-PROTEIN) REDUCTASE"/>
    <property type="match status" value="1"/>
</dbReference>
<protein>
    <submittedName>
        <fullName evidence="3">NAD P-binding protein</fullName>
    </submittedName>
</protein>
<dbReference type="GO" id="GO:0006633">
    <property type="term" value="P:fatty acid biosynthetic process"/>
    <property type="evidence" value="ECO:0007669"/>
    <property type="project" value="TreeGrafter"/>
</dbReference>
<evidence type="ECO:0000256" key="1">
    <source>
        <dbReference type="ARBA" id="ARBA00006484"/>
    </source>
</evidence>
<evidence type="ECO:0000256" key="2">
    <source>
        <dbReference type="RuleBase" id="RU000363"/>
    </source>
</evidence>
<dbReference type="SUPFAM" id="SSF51735">
    <property type="entry name" value="NAD(P)-binding Rossmann-fold domains"/>
    <property type="match status" value="1"/>
</dbReference>
<dbReference type="GeneID" id="19305496"/>
<dbReference type="Gene3D" id="3.40.50.720">
    <property type="entry name" value="NAD(P)-binding Rossmann-like Domain"/>
    <property type="match status" value="1"/>
</dbReference>
<dbReference type="RefSeq" id="XP_007861700.1">
    <property type="nucleotide sequence ID" value="XM_007863509.1"/>
</dbReference>
<dbReference type="InterPro" id="IPR036291">
    <property type="entry name" value="NAD(P)-bd_dom_sf"/>
</dbReference>
<organism evidence="3 4">
    <name type="scientific">Gloeophyllum trabeum (strain ATCC 11539 / FP-39264 / Madison 617)</name>
    <name type="common">Brown rot fungus</name>
    <dbReference type="NCBI Taxonomy" id="670483"/>
    <lineage>
        <taxon>Eukaryota</taxon>
        <taxon>Fungi</taxon>
        <taxon>Dikarya</taxon>
        <taxon>Basidiomycota</taxon>
        <taxon>Agaricomycotina</taxon>
        <taxon>Agaricomycetes</taxon>
        <taxon>Gloeophyllales</taxon>
        <taxon>Gloeophyllaceae</taxon>
        <taxon>Gloeophyllum</taxon>
    </lineage>
</organism>
<evidence type="ECO:0000313" key="4">
    <source>
        <dbReference type="Proteomes" id="UP000030669"/>
    </source>
</evidence>
<keyword evidence="4" id="KW-1185">Reference proteome</keyword>
<dbReference type="GO" id="GO:0016616">
    <property type="term" value="F:oxidoreductase activity, acting on the CH-OH group of donors, NAD or NADP as acceptor"/>
    <property type="evidence" value="ECO:0007669"/>
    <property type="project" value="TreeGrafter"/>
</dbReference>
<accession>S7S250</accession>
<dbReference type="AlphaFoldDB" id="S7S250"/>
<dbReference type="Pfam" id="PF00106">
    <property type="entry name" value="adh_short"/>
    <property type="match status" value="1"/>
</dbReference>
<evidence type="ECO:0000313" key="3">
    <source>
        <dbReference type="EMBL" id="EPQ59854.1"/>
    </source>
</evidence>
<dbReference type="PRINTS" id="PR00080">
    <property type="entry name" value="SDRFAMILY"/>
</dbReference>
<dbReference type="EMBL" id="KB469297">
    <property type="protein sequence ID" value="EPQ59854.1"/>
    <property type="molecule type" value="Genomic_DNA"/>
</dbReference>
<dbReference type="GO" id="GO:0048038">
    <property type="term" value="F:quinone binding"/>
    <property type="evidence" value="ECO:0007669"/>
    <property type="project" value="TreeGrafter"/>
</dbReference>
<dbReference type="PANTHER" id="PTHR42760">
    <property type="entry name" value="SHORT-CHAIN DEHYDROGENASES/REDUCTASES FAMILY MEMBER"/>
    <property type="match status" value="1"/>
</dbReference>
<proteinExistence type="inferred from homology"/>
<dbReference type="eggNOG" id="KOG1200">
    <property type="taxonomic scope" value="Eukaryota"/>
</dbReference>
<dbReference type="PRINTS" id="PR00081">
    <property type="entry name" value="GDHRDH"/>
</dbReference>
<dbReference type="KEGG" id="gtr:GLOTRDRAFT_33422"/>
<comment type="similarity">
    <text evidence="1 2">Belongs to the short-chain dehydrogenases/reductases (SDR) family.</text>
</comment>
<dbReference type="InterPro" id="IPR002347">
    <property type="entry name" value="SDR_fam"/>
</dbReference>
<dbReference type="HOGENOM" id="CLU_010194_1_0_1"/>
<dbReference type="Pfam" id="PF13561">
    <property type="entry name" value="adh_short_C2"/>
    <property type="match status" value="1"/>
</dbReference>
<reference evidence="3 4" key="1">
    <citation type="journal article" date="2012" name="Science">
        <title>The Paleozoic origin of enzymatic lignin decomposition reconstructed from 31 fungal genomes.</title>
        <authorList>
            <person name="Floudas D."/>
            <person name="Binder M."/>
            <person name="Riley R."/>
            <person name="Barry K."/>
            <person name="Blanchette R.A."/>
            <person name="Henrissat B."/>
            <person name="Martinez A.T."/>
            <person name="Otillar R."/>
            <person name="Spatafora J.W."/>
            <person name="Yadav J.S."/>
            <person name="Aerts A."/>
            <person name="Benoit I."/>
            <person name="Boyd A."/>
            <person name="Carlson A."/>
            <person name="Copeland A."/>
            <person name="Coutinho P.M."/>
            <person name="de Vries R.P."/>
            <person name="Ferreira P."/>
            <person name="Findley K."/>
            <person name="Foster B."/>
            <person name="Gaskell J."/>
            <person name="Glotzer D."/>
            <person name="Gorecki P."/>
            <person name="Heitman J."/>
            <person name="Hesse C."/>
            <person name="Hori C."/>
            <person name="Igarashi K."/>
            <person name="Jurgens J.A."/>
            <person name="Kallen N."/>
            <person name="Kersten P."/>
            <person name="Kohler A."/>
            <person name="Kuees U."/>
            <person name="Kumar T.K.A."/>
            <person name="Kuo A."/>
            <person name="LaButti K."/>
            <person name="Larrondo L.F."/>
            <person name="Lindquist E."/>
            <person name="Ling A."/>
            <person name="Lombard V."/>
            <person name="Lucas S."/>
            <person name="Lundell T."/>
            <person name="Martin R."/>
            <person name="McLaughlin D.J."/>
            <person name="Morgenstern I."/>
            <person name="Morin E."/>
            <person name="Murat C."/>
            <person name="Nagy L.G."/>
            <person name="Nolan M."/>
            <person name="Ohm R.A."/>
            <person name="Patyshakuliyeva A."/>
            <person name="Rokas A."/>
            <person name="Ruiz-Duenas F.J."/>
            <person name="Sabat G."/>
            <person name="Salamov A."/>
            <person name="Samejima M."/>
            <person name="Schmutz J."/>
            <person name="Slot J.C."/>
            <person name="St John F."/>
            <person name="Stenlid J."/>
            <person name="Sun H."/>
            <person name="Sun S."/>
            <person name="Syed K."/>
            <person name="Tsang A."/>
            <person name="Wiebenga A."/>
            <person name="Young D."/>
            <person name="Pisabarro A."/>
            <person name="Eastwood D.C."/>
            <person name="Martin F."/>
            <person name="Cullen D."/>
            <person name="Grigoriev I.V."/>
            <person name="Hibbett D.S."/>
        </authorList>
    </citation>
    <scope>NUCLEOTIDE SEQUENCE [LARGE SCALE GENOMIC DNA]</scope>
    <source>
        <strain evidence="3 4">ATCC 11539</strain>
    </source>
</reference>
<dbReference type="OMA" id="MVSANRH"/>
<dbReference type="STRING" id="670483.S7S250"/>
<dbReference type="OrthoDB" id="498125at2759"/>
<name>S7S250_GLOTA</name>
<gene>
    <name evidence="3" type="ORF">GLOTRDRAFT_33422</name>
</gene>
<dbReference type="Proteomes" id="UP000030669">
    <property type="component" value="Unassembled WGS sequence"/>
</dbReference>